<dbReference type="InterPro" id="IPR040498">
    <property type="entry name" value="PriA_CRR"/>
</dbReference>
<feature type="binding site" evidence="12">
    <location>
        <position position="469"/>
    </location>
    <ligand>
        <name>Zn(2+)</name>
        <dbReference type="ChEBI" id="CHEBI:29105"/>
        <label>2</label>
    </ligand>
</feature>
<protein>
    <recommendedName>
        <fullName evidence="12">Replication restart protein PriA</fullName>
    </recommendedName>
    <alternativeName>
        <fullName evidence="12">ATP-dependent DNA helicase PriA</fullName>
        <ecNumber evidence="12">5.6.2.4</ecNumber>
    </alternativeName>
    <alternativeName>
        <fullName evidence="12">DNA 3'-5' helicase PriA</fullName>
    </alternativeName>
</protein>
<evidence type="ECO:0000256" key="5">
    <source>
        <dbReference type="ARBA" id="ARBA00022801"/>
    </source>
</evidence>
<name>A0A4R8IDU0_9GAMM</name>
<dbReference type="RefSeq" id="WP_134085424.1">
    <property type="nucleotide sequence ID" value="NZ_SOQX01000012.1"/>
</dbReference>
<reference evidence="14 15" key="1">
    <citation type="submission" date="2019-03" db="EMBL/GenBank/DDBJ databases">
        <title>Genomic Encyclopedia of Type Strains, Phase IV (KMG-IV): sequencing the most valuable type-strain genomes for metagenomic binning, comparative biology and taxonomic classification.</title>
        <authorList>
            <person name="Goeker M."/>
        </authorList>
    </citation>
    <scope>NUCLEOTIDE SEQUENCE [LARGE SCALE GENOMIC DNA]</scope>
    <source>
        <strain evidence="14 15">DSM 16326</strain>
    </source>
</reference>
<dbReference type="InterPro" id="IPR014001">
    <property type="entry name" value="Helicase_ATP-bd"/>
</dbReference>
<evidence type="ECO:0000256" key="9">
    <source>
        <dbReference type="ARBA" id="ARBA00023125"/>
    </source>
</evidence>
<evidence type="ECO:0000256" key="2">
    <source>
        <dbReference type="ARBA" id="ARBA00022705"/>
    </source>
</evidence>
<dbReference type="Proteomes" id="UP000294914">
    <property type="component" value="Unassembled WGS sequence"/>
</dbReference>
<dbReference type="Pfam" id="PF17764">
    <property type="entry name" value="PriA_3primeBD"/>
    <property type="match status" value="1"/>
</dbReference>
<evidence type="ECO:0000256" key="1">
    <source>
        <dbReference type="ARBA" id="ARBA00022515"/>
    </source>
</evidence>
<dbReference type="InterPro" id="IPR001650">
    <property type="entry name" value="Helicase_C-like"/>
</dbReference>
<dbReference type="OrthoDB" id="9759544at2"/>
<dbReference type="SUPFAM" id="SSF52540">
    <property type="entry name" value="P-loop containing nucleoside triphosphate hydrolases"/>
    <property type="match status" value="2"/>
</dbReference>
<accession>A0A4R8IDU0</accession>
<feature type="binding site" evidence="12">
    <location>
        <position position="479"/>
    </location>
    <ligand>
        <name>Zn(2+)</name>
        <dbReference type="ChEBI" id="CHEBI:29105"/>
        <label>1</label>
    </ligand>
</feature>
<dbReference type="InterPro" id="IPR027417">
    <property type="entry name" value="P-loop_NTPase"/>
</dbReference>
<dbReference type="Gene3D" id="3.40.50.300">
    <property type="entry name" value="P-loop containing nucleotide triphosphate hydrolases"/>
    <property type="match status" value="2"/>
</dbReference>
<evidence type="ECO:0000256" key="10">
    <source>
        <dbReference type="ARBA" id="ARBA00023235"/>
    </source>
</evidence>
<evidence type="ECO:0000313" key="15">
    <source>
        <dbReference type="Proteomes" id="UP000294914"/>
    </source>
</evidence>
<keyword evidence="9 12" id="KW-0238">DNA-binding</keyword>
<proteinExistence type="inferred from homology"/>
<dbReference type="CDD" id="cd17929">
    <property type="entry name" value="DEXHc_priA"/>
    <property type="match status" value="1"/>
</dbReference>
<feature type="domain" description="Helicase ATP-binding" evidence="13">
    <location>
        <begin position="214"/>
        <end position="380"/>
    </location>
</feature>
<keyword evidence="4 12" id="KW-0547">Nucleotide-binding</keyword>
<dbReference type="NCBIfam" id="TIGR00595">
    <property type="entry name" value="priA"/>
    <property type="match status" value="1"/>
</dbReference>
<dbReference type="EC" id="5.6.2.4" evidence="12"/>
<dbReference type="NCBIfam" id="NF004065">
    <property type="entry name" value="PRK05580.1-1"/>
    <property type="match status" value="1"/>
</dbReference>
<comment type="caution">
    <text evidence="14">The sequence shown here is derived from an EMBL/GenBank/DDBJ whole genome shotgun (WGS) entry which is preliminary data.</text>
</comment>
<dbReference type="InterPro" id="IPR042115">
    <property type="entry name" value="PriA_3primeBD_sf"/>
</dbReference>
<dbReference type="SMART" id="SM00490">
    <property type="entry name" value="HELICc"/>
    <property type="match status" value="1"/>
</dbReference>
<dbReference type="EMBL" id="SOQX01000012">
    <property type="protein sequence ID" value="TDX96896.1"/>
    <property type="molecule type" value="Genomic_DNA"/>
</dbReference>
<dbReference type="GO" id="GO:0005524">
    <property type="term" value="F:ATP binding"/>
    <property type="evidence" value="ECO:0007669"/>
    <property type="project" value="UniProtKB-UniRule"/>
</dbReference>
<comment type="cofactor">
    <cofactor evidence="12">
        <name>Zn(2+)</name>
        <dbReference type="ChEBI" id="CHEBI:29105"/>
    </cofactor>
    <text evidence="12">Binds 2 zinc ions per subunit.</text>
</comment>
<evidence type="ECO:0000256" key="6">
    <source>
        <dbReference type="ARBA" id="ARBA00022806"/>
    </source>
</evidence>
<dbReference type="GO" id="GO:0006302">
    <property type="term" value="P:double-strand break repair"/>
    <property type="evidence" value="ECO:0007669"/>
    <property type="project" value="InterPro"/>
</dbReference>
<evidence type="ECO:0000259" key="13">
    <source>
        <dbReference type="PROSITE" id="PS51192"/>
    </source>
</evidence>
<feature type="binding site" evidence="12">
    <location>
        <position position="482"/>
    </location>
    <ligand>
        <name>Zn(2+)</name>
        <dbReference type="ChEBI" id="CHEBI:29105"/>
        <label>1</label>
    </ligand>
</feature>
<dbReference type="InterPro" id="IPR005259">
    <property type="entry name" value="PriA"/>
</dbReference>
<dbReference type="GO" id="GO:0006270">
    <property type="term" value="P:DNA replication initiation"/>
    <property type="evidence" value="ECO:0007669"/>
    <property type="project" value="TreeGrafter"/>
</dbReference>
<feature type="binding site" evidence="12">
    <location>
        <position position="442"/>
    </location>
    <ligand>
        <name>Zn(2+)</name>
        <dbReference type="ChEBI" id="CHEBI:29105"/>
        <label>1</label>
    </ligand>
</feature>
<keyword evidence="5 12" id="KW-0378">Hydrolase</keyword>
<dbReference type="Pfam" id="PF00271">
    <property type="entry name" value="Helicase_C"/>
    <property type="match status" value="1"/>
</dbReference>
<keyword evidence="8 12" id="KW-0067">ATP-binding</keyword>
<dbReference type="FunFam" id="3.40.50.300:FF:000489">
    <property type="entry name" value="Primosome assembly protein PriA"/>
    <property type="match status" value="1"/>
</dbReference>
<feature type="binding site" evidence="12">
    <location>
        <position position="451"/>
    </location>
    <ligand>
        <name>Zn(2+)</name>
        <dbReference type="ChEBI" id="CHEBI:29105"/>
        <label>2</label>
    </ligand>
</feature>
<feature type="binding site" evidence="12">
    <location>
        <position position="448"/>
    </location>
    <ligand>
        <name>Zn(2+)</name>
        <dbReference type="ChEBI" id="CHEBI:29105"/>
        <label>2</label>
    </ligand>
</feature>
<dbReference type="GO" id="GO:0016887">
    <property type="term" value="F:ATP hydrolysis activity"/>
    <property type="evidence" value="ECO:0007669"/>
    <property type="project" value="RHEA"/>
</dbReference>
<dbReference type="Gene3D" id="3.40.1440.60">
    <property type="entry name" value="PriA, 3(prime) DNA-binding domain"/>
    <property type="match status" value="1"/>
</dbReference>
<dbReference type="SMART" id="SM00487">
    <property type="entry name" value="DEXDc"/>
    <property type="match status" value="1"/>
</dbReference>
<dbReference type="Pfam" id="PF00270">
    <property type="entry name" value="DEAD"/>
    <property type="match status" value="1"/>
</dbReference>
<dbReference type="PANTHER" id="PTHR30580">
    <property type="entry name" value="PRIMOSOMAL PROTEIN N"/>
    <property type="match status" value="1"/>
</dbReference>
<feature type="binding site" evidence="12">
    <location>
        <position position="439"/>
    </location>
    <ligand>
        <name>Zn(2+)</name>
        <dbReference type="ChEBI" id="CHEBI:29105"/>
        <label>1</label>
    </ligand>
</feature>
<keyword evidence="2 12" id="KW-0235">DNA replication</keyword>
<dbReference type="PANTHER" id="PTHR30580:SF0">
    <property type="entry name" value="PRIMOSOMAL PROTEIN N"/>
    <property type="match status" value="1"/>
</dbReference>
<evidence type="ECO:0000256" key="12">
    <source>
        <dbReference type="HAMAP-Rule" id="MF_00983"/>
    </source>
</evidence>
<dbReference type="PROSITE" id="PS51192">
    <property type="entry name" value="HELICASE_ATP_BIND_1"/>
    <property type="match status" value="1"/>
</dbReference>
<evidence type="ECO:0000256" key="8">
    <source>
        <dbReference type="ARBA" id="ARBA00022840"/>
    </source>
</evidence>
<keyword evidence="3 12" id="KW-0479">Metal-binding</keyword>
<dbReference type="HAMAP" id="MF_00983">
    <property type="entry name" value="PriA"/>
    <property type="match status" value="1"/>
</dbReference>
<sequence>MSEPVLQIAIPTPLRRLFDYRPPAGADPAALQAGIRIHVPFGHRQVIGLLTGITQTTEVPQHKLKRATAVLDSVPVLSAELLELLGWASRYYQHPIGEVMLNALPALLRREAQPVWRGSEHWQLTPAGIAAINEGLKRAPKQAALLATLRARPEGINAAELDSEHLNWRPVLKKLIDKGWVEMNLRSTLPPPSANLLQPPALTSAQRAAVEQLAGQLGQFHCSLLDGVTGSGKTEVYLQLIERVIAAGRQALVLVPEIGLTPQLVERFRARLNTPVAVLHSALNDQERYAAWLAARQGEAGVIIGTRSALFSPLPNPGLIIIDEEHDLSFKQQDGFRYSARDLAVLRAQKLDIPIVLGSATPSLESLHNVRQGRYQHLSLPERAGAAVFPRFIIQDVRGQKLEHGLSAQLLARMQQHLDQHSQVLLFLNRRGFAPVLMCHACGWHARCARCDAHLTVHRGQHKLRCHHCGSEQRLPGACPECQTEDLLPMGLGTERVEEALQARFPDARIIRIDRDTTRRKGALQELLRQIHAGEADILLGTQMLAKGHHFPEVTLVGMLDADYGLYSADFRASERMGQLILQVAGRAGRAERPGEVMIQTHHPDNPLLAQLAAHDYPAFAETLLQERAQAELPPYASLALIRAEAVDPRAALDFLQAARQAAGPTGSDQPLLLGPVPSPMERRAGRYRAQLLVQSGDRQTLQRFLQHWLVRIEQLPDSRRVRWSVDVDPLEMF</sequence>
<keyword evidence="6 12" id="KW-0347">Helicase</keyword>
<dbReference type="GO" id="GO:0008270">
    <property type="term" value="F:zinc ion binding"/>
    <property type="evidence" value="ECO:0007669"/>
    <property type="project" value="UniProtKB-UniRule"/>
</dbReference>
<dbReference type="GO" id="GO:0003677">
    <property type="term" value="F:DNA binding"/>
    <property type="evidence" value="ECO:0007669"/>
    <property type="project" value="UniProtKB-UniRule"/>
</dbReference>
<evidence type="ECO:0000256" key="7">
    <source>
        <dbReference type="ARBA" id="ARBA00022833"/>
    </source>
</evidence>
<evidence type="ECO:0000256" key="11">
    <source>
        <dbReference type="ARBA" id="ARBA00048988"/>
    </source>
</evidence>
<evidence type="ECO:0000256" key="4">
    <source>
        <dbReference type="ARBA" id="ARBA00022741"/>
    </source>
</evidence>
<organism evidence="14 15">
    <name type="scientific">Thiohalophilus thiocyanatoxydans</name>
    <dbReference type="NCBI Taxonomy" id="381308"/>
    <lineage>
        <taxon>Bacteria</taxon>
        <taxon>Pseudomonadati</taxon>
        <taxon>Pseudomonadota</taxon>
        <taxon>Gammaproteobacteria</taxon>
        <taxon>Thiohalomonadales</taxon>
        <taxon>Thiohalophilaceae</taxon>
        <taxon>Thiohalophilus</taxon>
    </lineage>
</organism>
<keyword evidence="10 12" id="KW-0413">Isomerase</keyword>
<dbReference type="InterPro" id="IPR041222">
    <property type="entry name" value="PriA_3primeBD"/>
</dbReference>
<dbReference type="InterPro" id="IPR041236">
    <property type="entry name" value="PriA_C"/>
</dbReference>
<dbReference type="GO" id="GO:0006269">
    <property type="term" value="P:DNA replication, synthesis of primer"/>
    <property type="evidence" value="ECO:0007669"/>
    <property type="project" value="UniProtKB-KW"/>
</dbReference>
<evidence type="ECO:0000256" key="3">
    <source>
        <dbReference type="ARBA" id="ARBA00022723"/>
    </source>
</evidence>
<keyword evidence="7 12" id="KW-0862">Zinc</keyword>
<dbReference type="NCBIfam" id="NF004067">
    <property type="entry name" value="PRK05580.1-4"/>
    <property type="match status" value="1"/>
</dbReference>
<dbReference type="GO" id="GO:0043138">
    <property type="term" value="F:3'-5' DNA helicase activity"/>
    <property type="evidence" value="ECO:0007669"/>
    <property type="project" value="UniProtKB-EC"/>
</dbReference>
<comment type="similarity">
    <text evidence="12">Belongs to the helicase family. PriA subfamily.</text>
</comment>
<comment type="catalytic activity">
    <reaction evidence="12">
        <text>Couples ATP hydrolysis with the unwinding of duplex DNA by translocating in the 3'-5' direction.</text>
        <dbReference type="EC" id="5.6.2.4"/>
    </reaction>
</comment>
<dbReference type="GO" id="GO:1990077">
    <property type="term" value="C:primosome complex"/>
    <property type="evidence" value="ECO:0007669"/>
    <property type="project" value="UniProtKB-UniRule"/>
</dbReference>
<dbReference type="FunFam" id="3.40.1440.60:FF:000001">
    <property type="entry name" value="Primosomal protein N"/>
    <property type="match status" value="1"/>
</dbReference>
<dbReference type="Pfam" id="PF18319">
    <property type="entry name" value="Zn_ribbon_PriA"/>
    <property type="match status" value="1"/>
</dbReference>
<dbReference type="GO" id="GO:0006310">
    <property type="term" value="P:DNA recombination"/>
    <property type="evidence" value="ECO:0007669"/>
    <property type="project" value="InterPro"/>
</dbReference>
<dbReference type="InterPro" id="IPR011545">
    <property type="entry name" value="DEAD/DEAH_box_helicase_dom"/>
</dbReference>
<dbReference type="Pfam" id="PF18074">
    <property type="entry name" value="PriA_C"/>
    <property type="match status" value="1"/>
</dbReference>
<keyword evidence="1 12" id="KW-0639">Primosome</keyword>
<comment type="catalytic activity">
    <reaction evidence="11 12">
        <text>ATP + H2O = ADP + phosphate + H(+)</text>
        <dbReference type="Rhea" id="RHEA:13065"/>
        <dbReference type="ChEBI" id="CHEBI:15377"/>
        <dbReference type="ChEBI" id="CHEBI:15378"/>
        <dbReference type="ChEBI" id="CHEBI:30616"/>
        <dbReference type="ChEBI" id="CHEBI:43474"/>
        <dbReference type="ChEBI" id="CHEBI:456216"/>
        <dbReference type="EC" id="5.6.2.4"/>
    </reaction>
</comment>
<evidence type="ECO:0000313" key="14">
    <source>
        <dbReference type="EMBL" id="TDX96896.1"/>
    </source>
</evidence>
<gene>
    <name evidence="12" type="primary">priA</name>
    <name evidence="14" type="ORF">EDC23_2828</name>
</gene>
<keyword evidence="15" id="KW-1185">Reference proteome</keyword>
<comment type="function">
    <text evidence="12">Initiates the restart of stalled replication forks, which reloads the replicative helicase on sites other than the origin of replication. Recognizes and binds to abandoned replication forks and remodels them to uncover a helicase loading site. Promotes assembly of the primosome at these replication forks.</text>
</comment>
<dbReference type="AlphaFoldDB" id="A0A4R8IDU0"/>
<feature type="binding site" evidence="12">
    <location>
        <position position="466"/>
    </location>
    <ligand>
        <name>Zn(2+)</name>
        <dbReference type="ChEBI" id="CHEBI:29105"/>
        <label>2</label>
    </ligand>
</feature>
<comment type="subunit">
    <text evidence="12">Component of the replication restart primosome.</text>
</comment>
<dbReference type="CDD" id="cd18804">
    <property type="entry name" value="SF2_C_priA"/>
    <property type="match status" value="1"/>
</dbReference>